<dbReference type="CDD" id="cd00397">
    <property type="entry name" value="DNA_BRE_C"/>
    <property type="match status" value="1"/>
</dbReference>
<reference evidence="4 5" key="1">
    <citation type="submission" date="2019-06" db="EMBL/GenBank/DDBJ databases">
        <title>Enrichment of Autotrophic Halophilic Microorganisms from Red Sea Brine Pool Using Microbial Electrosynthesis System.</title>
        <authorList>
            <person name="Alqahtani M.F."/>
            <person name="Bajracharya S."/>
            <person name="Katuri K.P."/>
            <person name="Ali M."/>
            <person name="Saikaly P.E."/>
        </authorList>
    </citation>
    <scope>NUCLEOTIDE SEQUENCE [LARGE SCALE GENOMIC DNA]</scope>
    <source>
        <strain evidence="4">MES6</strain>
    </source>
</reference>
<dbReference type="InterPro" id="IPR011010">
    <property type="entry name" value="DNA_brk_join_enz"/>
</dbReference>
<name>A0A7C9HCD3_9RHOB</name>
<keyword evidence="1" id="KW-0229">DNA integration</keyword>
<evidence type="ECO:0000259" key="3">
    <source>
        <dbReference type="PROSITE" id="PS51898"/>
    </source>
</evidence>
<proteinExistence type="predicted"/>
<dbReference type="Proteomes" id="UP000483078">
    <property type="component" value="Unassembled WGS sequence"/>
</dbReference>
<keyword evidence="2" id="KW-0233">DNA recombination</keyword>
<accession>A0A7C9HCD3</accession>
<dbReference type="PROSITE" id="PS51898">
    <property type="entry name" value="TYR_RECOMBINASE"/>
    <property type="match status" value="1"/>
</dbReference>
<feature type="domain" description="Tyr recombinase" evidence="3">
    <location>
        <begin position="2"/>
        <end position="186"/>
    </location>
</feature>
<dbReference type="RefSeq" id="WP_273249476.1">
    <property type="nucleotide sequence ID" value="NZ_VENJ01000010.1"/>
</dbReference>
<dbReference type="AlphaFoldDB" id="A0A7C9HCD3"/>
<gene>
    <name evidence="4" type="ORF">FH759_08770</name>
</gene>
<evidence type="ECO:0000256" key="2">
    <source>
        <dbReference type="ARBA" id="ARBA00023172"/>
    </source>
</evidence>
<evidence type="ECO:0000313" key="4">
    <source>
        <dbReference type="EMBL" id="MTJ04767.1"/>
    </source>
</evidence>
<dbReference type="SUPFAM" id="SSF56349">
    <property type="entry name" value="DNA breaking-rejoining enzymes"/>
    <property type="match status" value="1"/>
</dbReference>
<dbReference type="PANTHER" id="PTHR30349:SF64">
    <property type="entry name" value="PROPHAGE INTEGRASE INTD-RELATED"/>
    <property type="match status" value="1"/>
</dbReference>
<evidence type="ECO:0000256" key="1">
    <source>
        <dbReference type="ARBA" id="ARBA00022908"/>
    </source>
</evidence>
<dbReference type="EMBL" id="VENJ01000010">
    <property type="protein sequence ID" value="MTJ04767.1"/>
    <property type="molecule type" value="Genomic_DNA"/>
</dbReference>
<dbReference type="InterPro" id="IPR013762">
    <property type="entry name" value="Integrase-like_cat_sf"/>
</dbReference>
<comment type="caution">
    <text evidence="4">The sequence shown here is derived from an EMBL/GenBank/DDBJ whole genome shotgun (WGS) entry which is preliminary data.</text>
</comment>
<dbReference type="GO" id="GO:0015074">
    <property type="term" value="P:DNA integration"/>
    <property type="evidence" value="ECO:0007669"/>
    <property type="project" value="UniProtKB-KW"/>
</dbReference>
<evidence type="ECO:0000313" key="5">
    <source>
        <dbReference type="Proteomes" id="UP000483078"/>
    </source>
</evidence>
<dbReference type="GO" id="GO:0006310">
    <property type="term" value="P:DNA recombination"/>
    <property type="evidence" value="ECO:0007669"/>
    <property type="project" value="UniProtKB-KW"/>
</dbReference>
<protein>
    <submittedName>
        <fullName evidence="4">Site-specific integrase</fullName>
    </submittedName>
</protein>
<dbReference type="InterPro" id="IPR050090">
    <property type="entry name" value="Tyrosine_recombinase_XerCD"/>
</dbReference>
<dbReference type="Gene3D" id="1.10.443.10">
    <property type="entry name" value="Intergrase catalytic core"/>
    <property type="match status" value="1"/>
</dbReference>
<dbReference type="GO" id="GO:0003677">
    <property type="term" value="F:DNA binding"/>
    <property type="evidence" value="ECO:0007669"/>
    <property type="project" value="InterPro"/>
</dbReference>
<dbReference type="InterPro" id="IPR002104">
    <property type="entry name" value="Integrase_catalytic"/>
</dbReference>
<organism evidence="4 5">
    <name type="scientific">Sediminimonas qiaohouensis</name>
    <dbReference type="NCBI Taxonomy" id="552061"/>
    <lineage>
        <taxon>Bacteria</taxon>
        <taxon>Pseudomonadati</taxon>
        <taxon>Pseudomonadota</taxon>
        <taxon>Alphaproteobacteria</taxon>
        <taxon>Rhodobacterales</taxon>
        <taxon>Roseobacteraceae</taxon>
        <taxon>Sediminimonas</taxon>
    </lineage>
</organism>
<sequence length="188" mass="21357">MKQAQTLSDKDVKRVLAYCGTRRHSMRDRSIIQTSILAGLRAKELAALCVGDVYDDKGQVRDQFIISGDQTKGGCARRVYVSRKLRRVLSEYQSVIRTRCEHEPLFRTQMNTAFSANTMCQLFLNIYKQCGLSDASSHSGRRTFITRLAEQGVNVRVLAELAGHRHISTTQRYIDVNDQQMSRAVELV</sequence>
<dbReference type="Pfam" id="PF00589">
    <property type="entry name" value="Phage_integrase"/>
    <property type="match status" value="1"/>
</dbReference>
<dbReference type="PANTHER" id="PTHR30349">
    <property type="entry name" value="PHAGE INTEGRASE-RELATED"/>
    <property type="match status" value="1"/>
</dbReference>